<feature type="domain" description="Acyltransferase 3" evidence="2">
    <location>
        <begin position="18"/>
        <end position="347"/>
    </location>
</feature>
<keyword evidence="4" id="KW-1185">Reference proteome</keyword>
<dbReference type="InterPro" id="IPR002656">
    <property type="entry name" value="Acyl_transf_3_dom"/>
</dbReference>
<feature type="transmembrane region" description="Helical" evidence="1">
    <location>
        <begin position="58"/>
        <end position="84"/>
    </location>
</feature>
<dbReference type="Proteomes" id="UP000294911">
    <property type="component" value="Unassembled WGS sequence"/>
</dbReference>
<dbReference type="AlphaFoldDB" id="A0A4R2QA24"/>
<feature type="transmembrane region" description="Helical" evidence="1">
    <location>
        <begin position="225"/>
        <end position="247"/>
    </location>
</feature>
<feature type="transmembrane region" description="Helical" evidence="1">
    <location>
        <begin position="380"/>
        <end position="401"/>
    </location>
</feature>
<feature type="transmembrane region" description="Helical" evidence="1">
    <location>
        <begin position="167"/>
        <end position="187"/>
    </location>
</feature>
<feature type="transmembrane region" description="Helical" evidence="1">
    <location>
        <begin position="309"/>
        <end position="331"/>
    </location>
</feature>
<evidence type="ECO:0000313" key="3">
    <source>
        <dbReference type="EMBL" id="TCP43645.1"/>
    </source>
</evidence>
<feature type="transmembrane region" description="Helical" evidence="1">
    <location>
        <begin position="337"/>
        <end position="360"/>
    </location>
</feature>
<accession>A0A4R2QA24</accession>
<feature type="transmembrane region" description="Helical" evidence="1">
    <location>
        <begin position="21"/>
        <end position="38"/>
    </location>
</feature>
<proteinExistence type="predicted"/>
<name>A0A4R2QA24_9PSEU</name>
<reference evidence="3 4" key="1">
    <citation type="submission" date="2019-03" db="EMBL/GenBank/DDBJ databases">
        <title>Genomic Encyclopedia of Type Strains, Phase IV (KMG-IV): sequencing the most valuable type-strain genomes for metagenomic binning, comparative biology and taxonomic classification.</title>
        <authorList>
            <person name="Goeker M."/>
        </authorList>
    </citation>
    <scope>NUCLEOTIDE SEQUENCE [LARGE SCALE GENOMIC DNA]</scope>
    <source>
        <strain evidence="3 4">DSM 45765</strain>
    </source>
</reference>
<evidence type="ECO:0000313" key="4">
    <source>
        <dbReference type="Proteomes" id="UP000294911"/>
    </source>
</evidence>
<comment type="caution">
    <text evidence="3">The sequence shown here is derived from an EMBL/GenBank/DDBJ whole genome shotgun (WGS) entry which is preliminary data.</text>
</comment>
<dbReference type="Pfam" id="PF01757">
    <property type="entry name" value="Acyl_transf_3"/>
    <property type="match status" value="1"/>
</dbReference>
<feature type="transmembrane region" description="Helical" evidence="1">
    <location>
        <begin position="105"/>
        <end position="127"/>
    </location>
</feature>
<protein>
    <submittedName>
        <fullName evidence="3">Acyltransferase-like protein</fullName>
    </submittedName>
</protein>
<evidence type="ECO:0000256" key="1">
    <source>
        <dbReference type="SAM" id="Phobius"/>
    </source>
</evidence>
<dbReference type="EMBL" id="SLXQ01000021">
    <property type="protein sequence ID" value="TCP43645.1"/>
    <property type="molecule type" value="Genomic_DNA"/>
</dbReference>
<evidence type="ECO:0000259" key="2">
    <source>
        <dbReference type="Pfam" id="PF01757"/>
    </source>
</evidence>
<keyword evidence="1" id="KW-1133">Transmembrane helix</keyword>
<feature type="transmembrane region" description="Helical" evidence="1">
    <location>
        <begin position="193"/>
        <end position="213"/>
    </location>
</feature>
<feature type="transmembrane region" description="Helical" evidence="1">
    <location>
        <begin position="267"/>
        <end position="289"/>
    </location>
</feature>
<gene>
    <name evidence="3" type="ORF">EV191_12144</name>
</gene>
<keyword evidence="1" id="KW-0812">Transmembrane</keyword>
<dbReference type="GO" id="GO:0016747">
    <property type="term" value="F:acyltransferase activity, transferring groups other than amino-acyl groups"/>
    <property type="evidence" value="ECO:0007669"/>
    <property type="project" value="InterPro"/>
</dbReference>
<dbReference type="RefSeq" id="WP_132880629.1">
    <property type="nucleotide sequence ID" value="NZ_SLXQ01000021.1"/>
</dbReference>
<feature type="transmembrane region" description="Helical" evidence="1">
    <location>
        <begin position="139"/>
        <end position="160"/>
    </location>
</feature>
<keyword evidence="3" id="KW-0808">Transferase</keyword>
<sequence length="448" mass="47207">MPRTIEAKPPPATRKRDPFLDLVRAGAILLVVGQHWLMPVLDFHNGQLATGNALSTPGWWLFTWVSQVMPLVFFAGGAANFISLRAQHSRNGTTAEWLANRLHRLLLPVLALIAVWVPLPPLLAALGVPVQPLDIAGGIAAQLLWFLVVYLGTVLITPLAVRAHERFGLAVPGVLALASVLVDVARFDGVPLVGYANAVFVWFAVHQLGFHYVDGFLRTASRARAAGLLVGGYAMTAALVAVGPYPASMVGMPDAPVSNMSPPTACLLAVTCGQIGLMLLLRPLLLRLVRRPALGTALSWIGSRSMTVYLWHMPALIAVAGLAVLGFGYATPEPGSAPWFAVAPLWLGVLGLTLAGLVRLFGGLEAVAKAPRSVPPRTQLVIGGLLAAAGLLGLAAGGFGAPTQPGVLALLEASPLLPSAAVLLGFVLVSQRFRPAIQWTAQTRRQVV</sequence>
<organism evidence="3 4">
    <name type="scientific">Tamaricihabitans halophyticus</name>
    <dbReference type="NCBI Taxonomy" id="1262583"/>
    <lineage>
        <taxon>Bacteria</taxon>
        <taxon>Bacillati</taxon>
        <taxon>Actinomycetota</taxon>
        <taxon>Actinomycetes</taxon>
        <taxon>Pseudonocardiales</taxon>
        <taxon>Pseudonocardiaceae</taxon>
        <taxon>Tamaricihabitans</taxon>
    </lineage>
</organism>
<dbReference type="OrthoDB" id="8206682at2"/>
<keyword evidence="3" id="KW-0012">Acyltransferase</keyword>
<keyword evidence="1" id="KW-0472">Membrane</keyword>
<feature type="transmembrane region" description="Helical" evidence="1">
    <location>
        <begin position="407"/>
        <end position="429"/>
    </location>
</feature>